<protein>
    <recommendedName>
        <fullName evidence="3">CsbD family protein</fullName>
    </recommendedName>
</protein>
<evidence type="ECO:0008006" key="3">
    <source>
        <dbReference type="Google" id="ProtNLM"/>
    </source>
</evidence>
<sequence length="45" mass="5165">MSYLIRKRDDPMGFWDKVAKVGGAIVETAQRQAEQRQRGDAESRI</sequence>
<name>A0ABX0JAF9_9BACL</name>
<reference evidence="1" key="1">
    <citation type="submission" date="2020-03" db="EMBL/GenBank/DDBJ databases">
        <title>Draft sequencing of Paenibacilllus sp. S3N08.</title>
        <authorList>
            <person name="Kim D.-U."/>
        </authorList>
    </citation>
    <scope>NUCLEOTIDE SEQUENCE</scope>
    <source>
        <strain evidence="1">S3N08</strain>
    </source>
</reference>
<dbReference type="Proteomes" id="UP001165962">
    <property type="component" value="Unassembled WGS sequence"/>
</dbReference>
<dbReference type="EMBL" id="JAAOIW010000009">
    <property type="protein sequence ID" value="NHN32751.1"/>
    <property type="molecule type" value="Genomic_DNA"/>
</dbReference>
<organism evidence="1 2">
    <name type="scientific">Paenibacillus agricola</name>
    <dbReference type="NCBI Taxonomy" id="2716264"/>
    <lineage>
        <taxon>Bacteria</taxon>
        <taxon>Bacillati</taxon>
        <taxon>Bacillota</taxon>
        <taxon>Bacilli</taxon>
        <taxon>Bacillales</taxon>
        <taxon>Paenibacillaceae</taxon>
        <taxon>Paenibacillus</taxon>
    </lineage>
</organism>
<comment type="caution">
    <text evidence="1">The sequence shown here is derived from an EMBL/GenBank/DDBJ whole genome shotgun (WGS) entry which is preliminary data.</text>
</comment>
<gene>
    <name evidence="1" type="ORF">G9U52_23305</name>
</gene>
<evidence type="ECO:0000313" key="1">
    <source>
        <dbReference type="EMBL" id="NHN32751.1"/>
    </source>
</evidence>
<accession>A0ABX0JAF9</accession>
<proteinExistence type="predicted"/>
<keyword evidence="2" id="KW-1185">Reference proteome</keyword>
<evidence type="ECO:0000313" key="2">
    <source>
        <dbReference type="Proteomes" id="UP001165962"/>
    </source>
</evidence>